<organism evidence="1 2">
    <name type="scientific">Marinobacter flavimaris</name>
    <dbReference type="NCBI Taxonomy" id="262076"/>
    <lineage>
        <taxon>Bacteria</taxon>
        <taxon>Pseudomonadati</taxon>
        <taxon>Pseudomonadota</taxon>
        <taxon>Gammaproteobacteria</taxon>
        <taxon>Pseudomonadales</taxon>
        <taxon>Marinobacteraceae</taxon>
        <taxon>Marinobacter</taxon>
    </lineage>
</organism>
<protein>
    <submittedName>
        <fullName evidence="1">Uncharacterized protein</fullName>
    </submittedName>
</protein>
<proteinExistence type="predicted"/>
<dbReference type="Proteomes" id="UP000256431">
    <property type="component" value="Unassembled WGS sequence"/>
</dbReference>
<name>A0A3D8H6K3_9GAMM</name>
<gene>
    <name evidence="1" type="ORF">DXI23_01350</name>
</gene>
<sequence length="70" mass="7567">MDGPKQAHMDVLVAVPGRLTPAAVLAPKFKAKKTTKTKVVASNFVVYSDSVRRNPAANGVYRGMIAKSYF</sequence>
<accession>A0A3D8H6K3</accession>
<keyword evidence="2" id="KW-1185">Reference proteome</keyword>
<dbReference type="AlphaFoldDB" id="A0A3D8H6K3"/>
<dbReference type="EMBL" id="QRDH01000001">
    <property type="protein sequence ID" value="RDU42358.1"/>
    <property type="molecule type" value="Genomic_DNA"/>
</dbReference>
<reference evidence="1 2" key="1">
    <citation type="submission" date="2018-08" db="EMBL/GenBank/DDBJ databases">
        <title>Genome sequence of Marinobacter flavimaris KCTC 12185.</title>
        <authorList>
            <person name="Chun J."/>
            <person name="Kim B.-Y."/>
            <person name="Choi S.-B."/>
            <person name="Kwak M.-J."/>
        </authorList>
    </citation>
    <scope>NUCLEOTIDE SEQUENCE [LARGE SCALE GENOMIC DNA]</scope>
    <source>
        <strain evidence="1 2">KCTC 12185</strain>
    </source>
</reference>
<dbReference type="RefSeq" id="WP_008170200.1">
    <property type="nucleotide sequence ID" value="NZ_PSSW01000001.1"/>
</dbReference>
<comment type="caution">
    <text evidence="1">The sequence shown here is derived from an EMBL/GenBank/DDBJ whole genome shotgun (WGS) entry which is preliminary data.</text>
</comment>
<evidence type="ECO:0000313" key="1">
    <source>
        <dbReference type="EMBL" id="RDU42358.1"/>
    </source>
</evidence>
<evidence type="ECO:0000313" key="2">
    <source>
        <dbReference type="Proteomes" id="UP000256431"/>
    </source>
</evidence>